<dbReference type="NCBIfam" id="TIGR00252">
    <property type="entry name" value="YraN family protein"/>
    <property type="match status" value="1"/>
</dbReference>
<dbReference type="PANTHER" id="PTHR34039">
    <property type="entry name" value="UPF0102 PROTEIN YRAN"/>
    <property type="match status" value="1"/>
</dbReference>
<dbReference type="NCBIfam" id="NF009150">
    <property type="entry name" value="PRK12497.1-3"/>
    <property type="match status" value="1"/>
</dbReference>
<dbReference type="KEGG" id="fes:HER31_17425"/>
<dbReference type="HAMAP" id="MF_00048">
    <property type="entry name" value="UPF0102"/>
    <property type="match status" value="1"/>
</dbReference>
<dbReference type="AlphaFoldDB" id="A0A6H1UIT3"/>
<evidence type="ECO:0000313" key="4">
    <source>
        <dbReference type="Proteomes" id="UP000501602"/>
    </source>
</evidence>
<dbReference type="EMBL" id="CP051180">
    <property type="protein sequence ID" value="QIZ78520.1"/>
    <property type="molecule type" value="Genomic_DNA"/>
</dbReference>
<evidence type="ECO:0000313" key="3">
    <source>
        <dbReference type="EMBL" id="QIZ78520.1"/>
    </source>
</evidence>
<organism evidence="3 4">
    <name type="scientific">Ferrimonas lipolytica</name>
    <dbReference type="NCBI Taxonomy" id="2724191"/>
    <lineage>
        <taxon>Bacteria</taxon>
        <taxon>Pseudomonadati</taxon>
        <taxon>Pseudomonadota</taxon>
        <taxon>Gammaproteobacteria</taxon>
        <taxon>Alteromonadales</taxon>
        <taxon>Ferrimonadaceae</taxon>
        <taxon>Ferrimonas</taxon>
    </lineage>
</organism>
<keyword evidence="4" id="KW-1185">Reference proteome</keyword>
<name>A0A6H1UIT3_9GAMM</name>
<gene>
    <name evidence="3" type="ORF">HER31_17425</name>
</gene>
<dbReference type="GO" id="GO:0003676">
    <property type="term" value="F:nucleic acid binding"/>
    <property type="evidence" value="ECO:0007669"/>
    <property type="project" value="InterPro"/>
</dbReference>
<dbReference type="SUPFAM" id="SSF52980">
    <property type="entry name" value="Restriction endonuclease-like"/>
    <property type="match status" value="1"/>
</dbReference>
<reference evidence="3 4" key="1">
    <citation type="submission" date="2020-04" db="EMBL/GenBank/DDBJ databases">
        <title>Ferrimonas sp. S7 isolated from sea water.</title>
        <authorList>
            <person name="Bae S.S."/>
            <person name="Baek K."/>
        </authorList>
    </citation>
    <scope>NUCLEOTIDE SEQUENCE [LARGE SCALE GENOMIC DNA]</scope>
    <source>
        <strain evidence="3 4">S7</strain>
    </source>
</reference>
<dbReference type="InterPro" id="IPR003509">
    <property type="entry name" value="UPF0102_YraN-like"/>
</dbReference>
<proteinExistence type="inferred from homology"/>
<comment type="similarity">
    <text evidence="1 2">Belongs to the UPF0102 family.</text>
</comment>
<dbReference type="RefSeq" id="WP_168662560.1">
    <property type="nucleotide sequence ID" value="NZ_CP051180.1"/>
</dbReference>
<dbReference type="Proteomes" id="UP000501602">
    <property type="component" value="Chromosome"/>
</dbReference>
<evidence type="ECO:0000256" key="1">
    <source>
        <dbReference type="ARBA" id="ARBA00006738"/>
    </source>
</evidence>
<evidence type="ECO:0000256" key="2">
    <source>
        <dbReference type="HAMAP-Rule" id="MF_00048"/>
    </source>
</evidence>
<accession>A0A6H1UIT3</accession>
<dbReference type="CDD" id="cd20736">
    <property type="entry name" value="PoNe_Nuclease"/>
    <property type="match status" value="1"/>
</dbReference>
<sequence>MRWLGNKAEDQARRYLQRQGLRFVAANVQCRFGEIDLIMQQQDILVFVEVKFRQRDDFGGALAAITAGKQQKLRRTAQWYLQQQGSLECPCRFDVVAITGADIQWIENAF</sequence>
<dbReference type="Pfam" id="PF02021">
    <property type="entry name" value="UPF0102"/>
    <property type="match status" value="1"/>
</dbReference>
<protein>
    <recommendedName>
        <fullName evidence="2">UPF0102 protein HER31_17425</fullName>
    </recommendedName>
</protein>
<dbReference type="InterPro" id="IPR011856">
    <property type="entry name" value="tRNA_endonuc-like_dom_sf"/>
</dbReference>
<dbReference type="InterPro" id="IPR011335">
    <property type="entry name" value="Restrct_endonuc-II-like"/>
</dbReference>
<dbReference type="Gene3D" id="3.40.1350.10">
    <property type="match status" value="1"/>
</dbReference>
<dbReference type="PANTHER" id="PTHR34039:SF1">
    <property type="entry name" value="UPF0102 PROTEIN YRAN"/>
    <property type="match status" value="1"/>
</dbReference>